<dbReference type="GO" id="GO:0006310">
    <property type="term" value="P:DNA recombination"/>
    <property type="evidence" value="ECO:0007669"/>
    <property type="project" value="UniProtKB-KW"/>
</dbReference>
<feature type="domain" description="DNA helicase Pif1-like DEAD-box helicase" evidence="2">
    <location>
        <begin position="18"/>
        <end position="140"/>
    </location>
</feature>
<dbReference type="GO" id="GO:0005524">
    <property type="term" value="F:ATP binding"/>
    <property type="evidence" value="ECO:0007669"/>
    <property type="project" value="UniProtKB-KW"/>
</dbReference>
<dbReference type="Gene3D" id="3.40.50.300">
    <property type="entry name" value="P-loop containing nucleotide triphosphate hydrolases"/>
    <property type="match status" value="1"/>
</dbReference>
<comment type="cofactor">
    <cofactor evidence="1">
        <name>Mg(2+)</name>
        <dbReference type="ChEBI" id="CHEBI:18420"/>
    </cofactor>
</comment>
<dbReference type="GO" id="GO:0043139">
    <property type="term" value="F:5'-3' DNA helicase activity"/>
    <property type="evidence" value="ECO:0007669"/>
    <property type="project" value="UniProtKB-EC"/>
</dbReference>
<dbReference type="GO" id="GO:0000723">
    <property type="term" value="P:telomere maintenance"/>
    <property type="evidence" value="ECO:0007669"/>
    <property type="project" value="InterPro"/>
</dbReference>
<keyword evidence="1" id="KW-0234">DNA repair</keyword>
<protein>
    <recommendedName>
        <fullName evidence="1">ATP-dependent DNA helicase</fullName>
        <ecNumber evidence="1">5.6.2.3</ecNumber>
    </recommendedName>
</protein>
<dbReference type="PANTHER" id="PTHR10492">
    <property type="match status" value="1"/>
</dbReference>
<reference evidence="3 4" key="1">
    <citation type="submission" date="2019-08" db="EMBL/GenBank/DDBJ databases">
        <authorList>
            <person name="Alioto T."/>
            <person name="Alioto T."/>
            <person name="Gomez Garrido J."/>
        </authorList>
    </citation>
    <scope>NUCLEOTIDE SEQUENCE [LARGE SCALE GENOMIC DNA]</scope>
</reference>
<keyword evidence="1" id="KW-0547">Nucleotide-binding</keyword>
<dbReference type="Pfam" id="PF05970">
    <property type="entry name" value="PIF1"/>
    <property type="match status" value="1"/>
</dbReference>
<keyword evidence="1" id="KW-0067">ATP-binding</keyword>
<comment type="catalytic activity">
    <reaction evidence="1">
        <text>ATP + H2O = ADP + phosphate + H(+)</text>
        <dbReference type="Rhea" id="RHEA:13065"/>
        <dbReference type="ChEBI" id="CHEBI:15377"/>
        <dbReference type="ChEBI" id="CHEBI:15378"/>
        <dbReference type="ChEBI" id="CHEBI:30616"/>
        <dbReference type="ChEBI" id="CHEBI:43474"/>
        <dbReference type="ChEBI" id="CHEBI:456216"/>
        <dbReference type="EC" id="5.6.2.3"/>
    </reaction>
</comment>
<dbReference type="InterPro" id="IPR010285">
    <property type="entry name" value="DNA_helicase_pif1-like_DEAD"/>
</dbReference>
<dbReference type="OrthoDB" id="1728974at2759"/>
<gene>
    <name evidence="3" type="ORF">CINCED_3A004673</name>
</gene>
<keyword evidence="1" id="KW-0378">Hydrolase</keyword>
<sequence>MLMDGGLAVLELPFGTLNSMSTITMQSARAQRIRDAALIVWDEAPIPPGMQLSVVDRLLKNVMQSDLPFEGKSILFTGNYRQILPVFRRGTRSDIIRSSIKYNRMWRHMERFSLTRNVRTDNDEHFSAWLLKLGNSKLTQDRRCFGRRCDSSGNSLNDDCKEVNCVVLDARVVGNAKMYTAIDTTVVGDLNEVDNYPKYIVSQHAGTGRTPTVQIGAESRRRRHVTDCGTSIL</sequence>
<dbReference type="GO" id="GO:0016887">
    <property type="term" value="F:ATP hydrolysis activity"/>
    <property type="evidence" value="ECO:0007669"/>
    <property type="project" value="RHEA"/>
</dbReference>
<keyword evidence="1" id="KW-0233">DNA recombination</keyword>
<keyword evidence="1" id="KW-0227">DNA damage</keyword>
<keyword evidence="4" id="KW-1185">Reference proteome</keyword>
<dbReference type="Proteomes" id="UP000325440">
    <property type="component" value="Unassembled WGS sequence"/>
</dbReference>
<dbReference type="EC" id="5.6.2.3" evidence="1"/>
<evidence type="ECO:0000313" key="3">
    <source>
        <dbReference type="EMBL" id="VVC46266.1"/>
    </source>
</evidence>
<dbReference type="InterPro" id="IPR027417">
    <property type="entry name" value="P-loop_NTPase"/>
</dbReference>
<dbReference type="EMBL" id="CABPRJ010002456">
    <property type="protein sequence ID" value="VVC46266.1"/>
    <property type="molecule type" value="Genomic_DNA"/>
</dbReference>
<proteinExistence type="inferred from homology"/>
<dbReference type="GO" id="GO:0006281">
    <property type="term" value="P:DNA repair"/>
    <property type="evidence" value="ECO:0007669"/>
    <property type="project" value="UniProtKB-KW"/>
</dbReference>
<keyword evidence="1 3" id="KW-0347">Helicase</keyword>
<organism evidence="3 4">
    <name type="scientific">Cinara cedri</name>
    <dbReference type="NCBI Taxonomy" id="506608"/>
    <lineage>
        <taxon>Eukaryota</taxon>
        <taxon>Metazoa</taxon>
        <taxon>Ecdysozoa</taxon>
        <taxon>Arthropoda</taxon>
        <taxon>Hexapoda</taxon>
        <taxon>Insecta</taxon>
        <taxon>Pterygota</taxon>
        <taxon>Neoptera</taxon>
        <taxon>Paraneoptera</taxon>
        <taxon>Hemiptera</taxon>
        <taxon>Sternorrhyncha</taxon>
        <taxon>Aphidomorpha</taxon>
        <taxon>Aphidoidea</taxon>
        <taxon>Aphididae</taxon>
        <taxon>Lachninae</taxon>
        <taxon>Cinara</taxon>
    </lineage>
</organism>
<comment type="similarity">
    <text evidence="1">Belongs to the helicase family.</text>
</comment>
<dbReference type="AlphaFoldDB" id="A0A5E4NRT9"/>
<accession>A0A5E4NRT9</accession>
<evidence type="ECO:0000256" key="1">
    <source>
        <dbReference type="RuleBase" id="RU363044"/>
    </source>
</evidence>
<evidence type="ECO:0000259" key="2">
    <source>
        <dbReference type="Pfam" id="PF05970"/>
    </source>
</evidence>
<evidence type="ECO:0000313" key="4">
    <source>
        <dbReference type="Proteomes" id="UP000325440"/>
    </source>
</evidence>
<name>A0A5E4NRT9_9HEMI</name>